<evidence type="ECO:0000256" key="3">
    <source>
        <dbReference type="ARBA" id="ARBA00022679"/>
    </source>
</evidence>
<keyword evidence="4" id="KW-0812">Transmembrane</keyword>
<keyword evidence="3" id="KW-0808">Transferase</keyword>
<dbReference type="Gene3D" id="3.40.720.10">
    <property type="entry name" value="Alkaline Phosphatase, subunit A"/>
    <property type="match status" value="1"/>
</dbReference>
<evidence type="ECO:0000256" key="1">
    <source>
        <dbReference type="ARBA" id="ARBA00004651"/>
    </source>
</evidence>
<dbReference type="Pfam" id="PF00884">
    <property type="entry name" value="Sulfatase"/>
    <property type="match status" value="1"/>
</dbReference>
<feature type="domain" description="Sulfatase N-terminal" evidence="7">
    <location>
        <begin position="220"/>
        <end position="475"/>
    </location>
</feature>
<evidence type="ECO:0000313" key="8">
    <source>
        <dbReference type="EMBL" id="KJY76827.1"/>
    </source>
</evidence>
<reference evidence="8" key="1">
    <citation type="journal article" date="2015" name="BMC Genomics">
        <title>Genome mining reveals unlocked bioactive potential of marine Gram-negative bacteria.</title>
        <authorList>
            <person name="Machado H."/>
            <person name="Sonnenschein E.C."/>
            <person name="Melchiorsen J."/>
            <person name="Gram L."/>
        </authorList>
    </citation>
    <scope>NUCLEOTIDE SEQUENCE</scope>
    <source>
        <strain evidence="8">S2052</strain>
    </source>
</reference>
<dbReference type="InterPro" id="IPR017850">
    <property type="entry name" value="Alkaline_phosphatase_core_sf"/>
</dbReference>
<name>A0A837GB39_9VIBR</name>
<evidence type="ECO:0000256" key="2">
    <source>
        <dbReference type="ARBA" id="ARBA00022475"/>
    </source>
</evidence>
<dbReference type="SUPFAM" id="SSF53649">
    <property type="entry name" value="Alkaline phosphatase-like"/>
    <property type="match status" value="1"/>
</dbReference>
<dbReference type="GO" id="GO:0009244">
    <property type="term" value="P:lipopolysaccharide core region biosynthetic process"/>
    <property type="evidence" value="ECO:0007669"/>
    <property type="project" value="TreeGrafter"/>
</dbReference>
<evidence type="ECO:0000259" key="7">
    <source>
        <dbReference type="Pfam" id="PF00884"/>
    </source>
</evidence>
<dbReference type="AlphaFoldDB" id="A0A837GB39"/>
<comment type="caution">
    <text evidence="8">The sequence shown here is derived from an EMBL/GenBank/DDBJ whole genome shotgun (WGS) entry which is preliminary data.</text>
</comment>
<accession>A0A837GB39</accession>
<sequence>MKAMNKTAVVYCVVGLLPFLVPLVFTMQLSSIFTYYFALMSVLLLLFVMTFKGWLGKAIKLLFALSCLFSIVSLVLTGGLVSTGAFHSILLTHSEEVIGYFELVNWYIMIPVFLSTAIGLYCFWKAYLPIQGWRRMTLLLSVLAVATALPVFKWNFDPEAKQQITEDYVHTLYLYQDTPAYNIFRVAALAFYERYQSHLSYGQDLPEHVLPDFSLDIPTNIVIVIGESSRRASYSLYGSQINSSPKLKARHIEDSNLVTVVDGVFAPAPNTRESVPRSFSFISANQMLYQGLPYVNLIDFTRMMGYQTTWVTTQALYTRWDSFTAKVATSSDNVIHTGEPGQLWRDIDAAKAVVKQLNKDDGHQFVVLHLSGEHADYSVRNGEALPQAHFDAIKQQLTLASDVSPIEIAYLSSVHFTDSILDALISGLFKDEPNSLLVYFSDHGEVIGKGHGLQPIRIEDELAVPYLVFGSLGKNMSEVINCYRDNQHLLFNSAYFPEVLLSTLGMKIEPPESTSEFTYYSVQGVTKTLPSDFSFEFYYPGQQQCRYNAH</sequence>
<dbReference type="CDD" id="cd16017">
    <property type="entry name" value="LptA"/>
    <property type="match status" value="1"/>
</dbReference>
<keyword evidence="6" id="KW-0472">Membrane</keyword>
<dbReference type="RefSeq" id="WP_045985215.1">
    <property type="nucleotide sequence ID" value="NZ_CP063052.1"/>
</dbReference>
<dbReference type="GO" id="GO:0016776">
    <property type="term" value="F:phosphotransferase activity, phosphate group as acceptor"/>
    <property type="evidence" value="ECO:0007669"/>
    <property type="project" value="TreeGrafter"/>
</dbReference>
<dbReference type="InterPro" id="IPR058130">
    <property type="entry name" value="PEA_transf_C"/>
</dbReference>
<proteinExistence type="predicted"/>
<dbReference type="PANTHER" id="PTHR30443">
    <property type="entry name" value="INNER MEMBRANE PROTEIN"/>
    <property type="match status" value="1"/>
</dbReference>
<dbReference type="InterPro" id="IPR000917">
    <property type="entry name" value="Sulfatase_N"/>
</dbReference>
<dbReference type="EMBL" id="JXXR01000003">
    <property type="protein sequence ID" value="KJY76827.1"/>
    <property type="molecule type" value="Genomic_DNA"/>
</dbReference>
<evidence type="ECO:0000256" key="5">
    <source>
        <dbReference type="ARBA" id="ARBA00022989"/>
    </source>
</evidence>
<comment type="subcellular location">
    <subcellularLocation>
        <location evidence="1">Cell membrane</location>
        <topology evidence="1">Multi-pass membrane protein</topology>
    </subcellularLocation>
</comment>
<protein>
    <submittedName>
        <fullName evidence="8">Sulfatase</fullName>
    </submittedName>
</protein>
<evidence type="ECO:0000256" key="6">
    <source>
        <dbReference type="ARBA" id="ARBA00023136"/>
    </source>
</evidence>
<dbReference type="InterPro" id="IPR040423">
    <property type="entry name" value="PEA_transferase"/>
</dbReference>
<dbReference type="GO" id="GO:0005886">
    <property type="term" value="C:plasma membrane"/>
    <property type="evidence" value="ECO:0007669"/>
    <property type="project" value="UniProtKB-SubCell"/>
</dbReference>
<keyword evidence="5" id="KW-1133">Transmembrane helix</keyword>
<organism evidence="8">
    <name type="scientific">Vibrio coralliilyticus</name>
    <dbReference type="NCBI Taxonomy" id="190893"/>
    <lineage>
        <taxon>Bacteria</taxon>
        <taxon>Pseudomonadati</taxon>
        <taxon>Pseudomonadota</taxon>
        <taxon>Gammaproteobacteria</taxon>
        <taxon>Vibrionales</taxon>
        <taxon>Vibrionaceae</taxon>
        <taxon>Vibrio</taxon>
    </lineage>
</organism>
<gene>
    <name evidence="8" type="ORF">TW71_05345</name>
</gene>
<evidence type="ECO:0000256" key="4">
    <source>
        <dbReference type="ARBA" id="ARBA00022692"/>
    </source>
</evidence>
<keyword evidence="2" id="KW-1003">Cell membrane</keyword>
<dbReference type="PANTHER" id="PTHR30443:SF2">
    <property type="entry name" value="PHOSPHOETHANOLAMINE TRANSFERASE EPTC"/>
    <property type="match status" value="1"/>
</dbReference>